<feature type="region of interest" description="Disordered" evidence="1">
    <location>
        <begin position="1"/>
        <end position="25"/>
    </location>
</feature>
<organism evidence="2 3">
    <name type="scientific">Streptomyces omiyaensis</name>
    <dbReference type="NCBI Taxonomy" id="68247"/>
    <lineage>
        <taxon>Bacteria</taxon>
        <taxon>Bacillati</taxon>
        <taxon>Actinomycetota</taxon>
        <taxon>Actinomycetes</taxon>
        <taxon>Kitasatosporales</taxon>
        <taxon>Streptomycetaceae</taxon>
        <taxon>Streptomyces</taxon>
    </lineage>
</organism>
<accession>A0ABW7BR64</accession>
<dbReference type="RefSeq" id="WP_392012701.1">
    <property type="nucleotide sequence ID" value="NZ_JBIBSS010000011.1"/>
</dbReference>
<dbReference type="Proteomes" id="UP001604282">
    <property type="component" value="Unassembled WGS sequence"/>
</dbReference>
<gene>
    <name evidence="2" type="ORF">ACGFYS_13770</name>
</gene>
<comment type="caution">
    <text evidence="2">The sequence shown here is derived from an EMBL/GenBank/DDBJ whole genome shotgun (WGS) entry which is preliminary data.</text>
</comment>
<evidence type="ECO:0000313" key="3">
    <source>
        <dbReference type="Proteomes" id="UP001604282"/>
    </source>
</evidence>
<proteinExistence type="predicted"/>
<protein>
    <submittedName>
        <fullName evidence="2">Leader peptide</fullName>
    </submittedName>
</protein>
<name>A0ABW7BR64_9ACTN</name>
<sequence>MHTCRTATPAAPAAPPALPGLTRRRHIDLARVTGTGCRRRCRR</sequence>
<dbReference type="InterPro" id="IPR049979">
    <property type="entry name" value="Cys_resp_CS_actino"/>
</dbReference>
<keyword evidence="3" id="KW-1185">Reference proteome</keyword>
<evidence type="ECO:0000256" key="1">
    <source>
        <dbReference type="SAM" id="MobiDB-lite"/>
    </source>
</evidence>
<reference evidence="2 3" key="1">
    <citation type="submission" date="2024-10" db="EMBL/GenBank/DDBJ databases">
        <title>The Natural Products Discovery Center: Release of the First 8490 Sequenced Strains for Exploring Actinobacteria Biosynthetic Diversity.</title>
        <authorList>
            <person name="Kalkreuter E."/>
            <person name="Kautsar S.A."/>
            <person name="Yang D."/>
            <person name="Bader C.D."/>
            <person name="Teijaro C.N."/>
            <person name="Fluegel L."/>
            <person name="Davis C.M."/>
            <person name="Simpson J.R."/>
            <person name="Lauterbach L."/>
            <person name="Steele A.D."/>
            <person name="Gui C."/>
            <person name="Meng S."/>
            <person name="Li G."/>
            <person name="Viehrig K."/>
            <person name="Ye F."/>
            <person name="Su P."/>
            <person name="Kiefer A.F."/>
            <person name="Nichols A."/>
            <person name="Cepeda A.J."/>
            <person name="Yan W."/>
            <person name="Fan B."/>
            <person name="Jiang Y."/>
            <person name="Adhikari A."/>
            <person name="Zheng C.-J."/>
            <person name="Schuster L."/>
            <person name="Cowan T.M."/>
            <person name="Smanski M.J."/>
            <person name="Chevrette M.G."/>
            <person name="De Carvalho L.P.S."/>
            <person name="Shen B."/>
        </authorList>
    </citation>
    <scope>NUCLEOTIDE SEQUENCE [LARGE SCALE GENOMIC DNA]</scope>
    <source>
        <strain evidence="2 3">NPDC048229</strain>
    </source>
</reference>
<feature type="compositionally biased region" description="Low complexity" evidence="1">
    <location>
        <begin position="1"/>
        <end position="11"/>
    </location>
</feature>
<evidence type="ECO:0000313" key="2">
    <source>
        <dbReference type="EMBL" id="MFG3190001.1"/>
    </source>
</evidence>
<dbReference type="NCBIfam" id="NF042934">
    <property type="entry name" value="cis_reg_atten"/>
    <property type="match status" value="1"/>
</dbReference>
<dbReference type="EMBL" id="JBICZW010000007">
    <property type="protein sequence ID" value="MFG3190001.1"/>
    <property type="molecule type" value="Genomic_DNA"/>
</dbReference>